<reference evidence="2 3" key="1">
    <citation type="submission" date="2023-08" db="EMBL/GenBank/DDBJ databases">
        <authorList>
            <person name="Palmer J.M."/>
        </authorList>
    </citation>
    <scope>NUCLEOTIDE SEQUENCE [LARGE SCALE GENOMIC DNA]</scope>
    <source>
        <strain evidence="2 3">TWF481</strain>
    </source>
</reference>
<evidence type="ECO:0000256" key="1">
    <source>
        <dbReference type="SAM" id="MobiDB-lite"/>
    </source>
</evidence>
<keyword evidence="3" id="KW-1185">Reference proteome</keyword>
<feature type="region of interest" description="Disordered" evidence="1">
    <location>
        <begin position="17"/>
        <end position="42"/>
    </location>
</feature>
<feature type="compositionally biased region" description="Polar residues" evidence="1">
    <location>
        <begin position="17"/>
        <end position="26"/>
    </location>
</feature>
<name>A0AAV9VWD1_9PEZI</name>
<accession>A0AAV9VWD1</accession>
<dbReference type="Proteomes" id="UP001370758">
    <property type="component" value="Unassembled WGS sequence"/>
</dbReference>
<comment type="caution">
    <text evidence="2">The sequence shown here is derived from an EMBL/GenBank/DDBJ whole genome shotgun (WGS) entry which is preliminary data.</text>
</comment>
<organism evidence="2 3">
    <name type="scientific">Arthrobotrys musiformis</name>
    <dbReference type="NCBI Taxonomy" id="47236"/>
    <lineage>
        <taxon>Eukaryota</taxon>
        <taxon>Fungi</taxon>
        <taxon>Dikarya</taxon>
        <taxon>Ascomycota</taxon>
        <taxon>Pezizomycotina</taxon>
        <taxon>Orbiliomycetes</taxon>
        <taxon>Orbiliales</taxon>
        <taxon>Orbiliaceae</taxon>
        <taxon>Arthrobotrys</taxon>
    </lineage>
</organism>
<evidence type="ECO:0000313" key="3">
    <source>
        <dbReference type="Proteomes" id="UP001370758"/>
    </source>
</evidence>
<protein>
    <submittedName>
        <fullName evidence="2">Uncharacterized protein</fullName>
    </submittedName>
</protein>
<proteinExistence type="predicted"/>
<dbReference type="EMBL" id="JAVHJL010000009">
    <property type="protein sequence ID" value="KAK6497432.1"/>
    <property type="molecule type" value="Genomic_DNA"/>
</dbReference>
<gene>
    <name evidence="2" type="ORF">TWF481_011841</name>
</gene>
<evidence type="ECO:0000313" key="2">
    <source>
        <dbReference type="EMBL" id="KAK6497432.1"/>
    </source>
</evidence>
<sequence length="343" mass="37648">MSEKENTIRYNIVTSPGSSLAASTPPSHRLKSSLPAHPSKPPLLTTNPAVFIRDSIKTSIETWTPQQPSWIYRESLQCPILKFALKDGRAIVFACGRLTKTTPLPAVRSYALVWSSRSIASWASDIHCTKSTEGFLEVSFAMRFIDTPQLIAFGGGNCRPVVIRPQQLSMKYDYLRKLAGYVQTQLEAGSAVWLRFSSGRPVHPASRTLAESYTVPRMLPLSTDAIVTAFTASKIHDTVLRKPISDSNNTTPPDAILIDLTPTPPTSPHHPPTSTDLLTVTPPLTYTESLKDEPAALTALNDEIANSATEGGGLYHAALKRKQQFLERLWSECTDEMESVLSS</sequence>
<dbReference type="AlphaFoldDB" id="A0AAV9VWD1"/>